<organism evidence="3 4">
    <name type="scientific">Paspalum notatum var. saurae</name>
    <dbReference type="NCBI Taxonomy" id="547442"/>
    <lineage>
        <taxon>Eukaryota</taxon>
        <taxon>Viridiplantae</taxon>
        <taxon>Streptophyta</taxon>
        <taxon>Embryophyta</taxon>
        <taxon>Tracheophyta</taxon>
        <taxon>Spermatophyta</taxon>
        <taxon>Magnoliopsida</taxon>
        <taxon>Liliopsida</taxon>
        <taxon>Poales</taxon>
        <taxon>Poaceae</taxon>
        <taxon>PACMAD clade</taxon>
        <taxon>Panicoideae</taxon>
        <taxon>Andropogonodae</taxon>
        <taxon>Paspaleae</taxon>
        <taxon>Paspalinae</taxon>
        <taxon>Paspalum</taxon>
    </lineage>
</organism>
<proteinExistence type="predicted"/>
<evidence type="ECO:0000256" key="1">
    <source>
        <dbReference type="SAM" id="MobiDB-lite"/>
    </source>
</evidence>
<evidence type="ECO:0000313" key="3">
    <source>
        <dbReference type="EMBL" id="WVZ63243.1"/>
    </source>
</evidence>
<evidence type="ECO:0000313" key="4">
    <source>
        <dbReference type="Proteomes" id="UP001341281"/>
    </source>
</evidence>
<sequence>MSNDGDQVNDLTNVQGNNLRDTIAQQMWMTMFGRGSPTLNLMLSKASQRKNSPKVQPTKDNGSTSSAIDSSSSGCFKSYFKKTRAAWNPALEKTLVDLLHEHNTPEYRGQNGWSSEAWNKIVKEFHEKEDWVVFTKSQIQDKKKELKKAYRILKQARKQSGAS</sequence>
<dbReference type="EMBL" id="CP144747">
    <property type="protein sequence ID" value="WVZ63243.1"/>
    <property type="molecule type" value="Genomic_DNA"/>
</dbReference>
<dbReference type="PANTHER" id="PTHR46934:SF8">
    <property type="entry name" value="OS06G0481800 PROTEIN"/>
    <property type="match status" value="1"/>
</dbReference>
<feature type="compositionally biased region" description="Polar residues" evidence="1">
    <location>
        <begin position="53"/>
        <end position="62"/>
    </location>
</feature>
<dbReference type="InterPro" id="IPR024752">
    <property type="entry name" value="Myb/SANT-like_dom"/>
</dbReference>
<keyword evidence="4" id="KW-1185">Reference proteome</keyword>
<dbReference type="AlphaFoldDB" id="A0AAQ3SYL9"/>
<dbReference type="Proteomes" id="UP001341281">
    <property type="component" value="Chromosome 03"/>
</dbReference>
<reference evidence="3 4" key="1">
    <citation type="submission" date="2024-02" db="EMBL/GenBank/DDBJ databases">
        <title>High-quality chromosome-scale genome assembly of Pensacola bahiagrass (Paspalum notatum Flugge var. saurae).</title>
        <authorList>
            <person name="Vega J.M."/>
            <person name="Podio M."/>
            <person name="Orjuela J."/>
            <person name="Siena L.A."/>
            <person name="Pessino S.C."/>
            <person name="Combes M.C."/>
            <person name="Mariac C."/>
            <person name="Albertini E."/>
            <person name="Pupilli F."/>
            <person name="Ortiz J.P.A."/>
            <person name="Leblanc O."/>
        </authorList>
    </citation>
    <scope>NUCLEOTIDE SEQUENCE [LARGE SCALE GENOMIC DNA]</scope>
    <source>
        <strain evidence="3">R1</strain>
        <tissue evidence="3">Leaf</tissue>
    </source>
</reference>
<feature type="region of interest" description="Disordered" evidence="1">
    <location>
        <begin position="47"/>
        <end position="73"/>
    </location>
</feature>
<evidence type="ECO:0000259" key="2">
    <source>
        <dbReference type="Pfam" id="PF12776"/>
    </source>
</evidence>
<dbReference type="Pfam" id="PF12776">
    <property type="entry name" value="Myb_DNA-bind_3"/>
    <property type="match status" value="1"/>
</dbReference>
<protein>
    <recommendedName>
        <fullName evidence="2">Myb/SANT-like domain-containing protein</fullName>
    </recommendedName>
</protein>
<dbReference type="PANTHER" id="PTHR46934">
    <property type="entry name" value="MYB_DNA-BIND_3 DOMAIN-CONTAINING PROTEIN-RELATED"/>
    <property type="match status" value="1"/>
</dbReference>
<feature type="compositionally biased region" description="Low complexity" evidence="1">
    <location>
        <begin position="63"/>
        <end position="73"/>
    </location>
</feature>
<accession>A0AAQ3SYL9</accession>
<feature type="domain" description="Myb/SANT-like" evidence="2">
    <location>
        <begin position="87"/>
        <end position="161"/>
    </location>
</feature>
<name>A0AAQ3SYL9_PASNO</name>
<gene>
    <name evidence="3" type="ORF">U9M48_012888</name>
</gene>